<protein>
    <submittedName>
        <fullName evidence="2">Uncharacterized protein</fullName>
    </submittedName>
</protein>
<name>A0ABC9DGI1_9POAL</name>
<evidence type="ECO:0000256" key="1">
    <source>
        <dbReference type="SAM" id="MobiDB-lite"/>
    </source>
</evidence>
<dbReference type="Proteomes" id="UP001497457">
    <property type="component" value="Chromosome 33rd"/>
</dbReference>
<dbReference type="AlphaFoldDB" id="A0ABC9DGI1"/>
<reference evidence="3" key="1">
    <citation type="submission" date="2024-06" db="EMBL/GenBank/DDBJ databases">
        <authorList>
            <person name="Ryan C."/>
        </authorList>
    </citation>
    <scope>NUCLEOTIDE SEQUENCE [LARGE SCALE GENOMIC DNA]</scope>
</reference>
<feature type="compositionally biased region" description="Pro residues" evidence="1">
    <location>
        <begin position="91"/>
        <end position="104"/>
    </location>
</feature>
<sequence>MDKGKKPVDPMRSEEEMRMLKAMQDFEIITKQFMTLMQKMIEWRSDGTVSAPDLQASVTELSDNFRRFQRELYWDNEASTSGSGLTEQEPEVPPADPKPEPPSP</sequence>
<keyword evidence="3" id="KW-1185">Reference proteome</keyword>
<proteinExistence type="predicted"/>
<gene>
    <name evidence="2" type="ORF">URODEC1_LOCUS85308</name>
</gene>
<evidence type="ECO:0000313" key="2">
    <source>
        <dbReference type="EMBL" id="CAL5039014.1"/>
    </source>
</evidence>
<evidence type="ECO:0000313" key="3">
    <source>
        <dbReference type="Proteomes" id="UP001497457"/>
    </source>
</evidence>
<accession>A0ABC9DGI1</accession>
<feature type="compositionally biased region" description="Polar residues" evidence="1">
    <location>
        <begin position="77"/>
        <end position="86"/>
    </location>
</feature>
<feature type="region of interest" description="Disordered" evidence="1">
    <location>
        <begin position="76"/>
        <end position="104"/>
    </location>
</feature>
<organism evidence="2 3">
    <name type="scientific">Urochloa decumbens</name>
    <dbReference type="NCBI Taxonomy" id="240449"/>
    <lineage>
        <taxon>Eukaryota</taxon>
        <taxon>Viridiplantae</taxon>
        <taxon>Streptophyta</taxon>
        <taxon>Embryophyta</taxon>
        <taxon>Tracheophyta</taxon>
        <taxon>Spermatophyta</taxon>
        <taxon>Magnoliopsida</taxon>
        <taxon>Liliopsida</taxon>
        <taxon>Poales</taxon>
        <taxon>Poaceae</taxon>
        <taxon>PACMAD clade</taxon>
        <taxon>Panicoideae</taxon>
        <taxon>Panicodae</taxon>
        <taxon>Paniceae</taxon>
        <taxon>Melinidinae</taxon>
        <taxon>Urochloa</taxon>
    </lineage>
</organism>
<reference evidence="2 3" key="2">
    <citation type="submission" date="2024-10" db="EMBL/GenBank/DDBJ databases">
        <authorList>
            <person name="Ryan C."/>
        </authorList>
    </citation>
    <scope>NUCLEOTIDE SEQUENCE [LARGE SCALE GENOMIC DNA]</scope>
</reference>
<dbReference type="EMBL" id="OZ075143">
    <property type="protein sequence ID" value="CAL5039014.1"/>
    <property type="molecule type" value="Genomic_DNA"/>
</dbReference>